<accession>A0ABP8JGZ8</accession>
<gene>
    <name evidence="3" type="ORF">GCM10023167_17470</name>
</gene>
<dbReference type="PROSITE" id="PS51340">
    <property type="entry name" value="MOSC"/>
    <property type="match status" value="1"/>
</dbReference>
<dbReference type="InterPro" id="IPR005302">
    <property type="entry name" value="MoCF_Sase_C"/>
</dbReference>
<evidence type="ECO:0000313" key="4">
    <source>
        <dbReference type="Proteomes" id="UP001500642"/>
    </source>
</evidence>
<dbReference type="Gene3D" id="2.40.33.20">
    <property type="entry name" value="PK beta-barrel domain-like"/>
    <property type="match status" value="1"/>
</dbReference>
<dbReference type="RefSeq" id="WP_345031478.1">
    <property type="nucleotide sequence ID" value="NZ_BAABGL010000011.1"/>
</dbReference>
<dbReference type="InterPro" id="IPR005163">
    <property type="entry name" value="Tri_helical_YiiM-like"/>
</dbReference>
<dbReference type="InterPro" id="IPR011037">
    <property type="entry name" value="Pyrv_Knase-like_insert_dom_sf"/>
</dbReference>
<reference evidence="4" key="1">
    <citation type="journal article" date="2019" name="Int. J. Syst. Evol. Microbiol.">
        <title>The Global Catalogue of Microorganisms (GCM) 10K type strain sequencing project: providing services to taxonomists for standard genome sequencing and annotation.</title>
        <authorList>
            <consortium name="The Broad Institute Genomics Platform"/>
            <consortium name="The Broad Institute Genome Sequencing Center for Infectious Disease"/>
            <person name="Wu L."/>
            <person name="Ma J."/>
        </authorList>
    </citation>
    <scope>NUCLEOTIDE SEQUENCE [LARGE SCALE GENOMIC DNA]</scope>
    <source>
        <strain evidence="4">JCM 17808</strain>
    </source>
</reference>
<protein>
    <submittedName>
        <fullName evidence="3">MOSC domain-containing protein</fullName>
    </submittedName>
</protein>
<keyword evidence="4" id="KW-1185">Reference proteome</keyword>
<name>A0ABP8JGZ8_9MICO</name>
<organism evidence="3 4">
    <name type="scientific">Brevibacterium pityocampae</name>
    <dbReference type="NCBI Taxonomy" id="506594"/>
    <lineage>
        <taxon>Bacteria</taxon>
        <taxon>Bacillati</taxon>
        <taxon>Actinomycetota</taxon>
        <taxon>Actinomycetes</taxon>
        <taxon>Micrococcales</taxon>
        <taxon>Brevibacteriaceae</taxon>
        <taxon>Brevibacterium</taxon>
    </lineage>
</organism>
<sequence length="245" mass="26284">MPPLTGDPQPAGGPQPGVSPQLTGTVERVRTGAVTVQHWSGREISTGARKTPHPGPVVLGALGLRGDAQGNTKVHGGPDKAVCCYPAEHYPRWAADGIAIGEDGFFENLTVSGLPEDAVHLGDVFALGTARVQVTQPRRPCTTVSARWGDRELPRLMQSTGRCGYYLRVLEPGAVGPGDAMVLEERLPDSVSVAEVNRVMNVDRTDRKGIEGLLASRELPEKWRTQLTRRLHTGTAEDDSTRLGD</sequence>
<dbReference type="Pfam" id="PF03473">
    <property type="entry name" value="MOSC"/>
    <property type="match status" value="1"/>
</dbReference>
<feature type="region of interest" description="Disordered" evidence="1">
    <location>
        <begin position="1"/>
        <end position="23"/>
    </location>
</feature>
<dbReference type="SUPFAM" id="SSF50800">
    <property type="entry name" value="PK beta-barrel domain-like"/>
    <property type="match status" value="1"/>
</dbReference>
<proteinExistence type="predicted"/>
<dbReference type="Proteomes" id="UP001500642">
    <property type="component" value="Unassembled WGS sequence"/>
</dbReference>
<evidence type="ECO:0000259" key="2">
    <source>
        <dbReference type="PROSITE" id="PS51340"/>
    </source>
</evidence>
<dbReference type="InterPro" id="IPR052353">
    <property type="entry name" value="Benzoxazolinone_Detox_Enz"/>
</dbReference>
<evidence type="ECO:0000313" key="3">
    <source>
        <dbReference type="EMBL" id="GAA4390718.1"/>
    </source>
</evidence>
<dbReference type="EMBL" id="BAABGL010000011">
    <property type="protein sequence ID" value="GAA4390718.1"/>
    <property type="molecule type" value="Genomic_DNA"/>
</dbReference>
<evidence type="ECO:0000256" key="1">
    <source>
        <dbReference type="SAM" id="MobiDB-lite"/>
    </source>
</evidence>
<feature type="compositionally biased region" description="Low complexity" evidence="1">
    <location>
        <begin position="8"/>
        <end position="21"/>
    </location>
</feature>
<dbReference type="PANTHER" id="PTHR30212:SF2">
    <property type="entry name" value="PROTEIN YIIM"/>
    <property type="match status" value="1"/>
</dbReference>
<feature type="domain" description="MOSC" evidence="2">
    <location>
        <begin position="49"/>
        <end position="184"/>
    </location>
</feature>
<comment type="caution">
    <text evidence="3">The sequence shown here is derived from an EMBL/GenBank/DDBJ whole genome shotgun (WGS) entry which is preliminary data.</text>
</comment>
<dbReference type="Pfam" id="PF03475">
    <property type="entry name" value="YiiM_3-alpha"/>
    <property type="match status" value="1"/>
</dbReference>
<dbReference type="PANTHER" id="PTHR30212">
    <property type="entry name" value="PROTEIN YIIM"/>
    <property type="match status" value="1"/>
</dbReference>